<dbReference type="InterPro" id="IPR010998">
    <property type="entry name" value="Integrase_recombinase_N"/>
</dbReference>
<dbReference type="Proteomes" id="UP001589799">
    <property type="component" value="Unassembled WGS sequence"/>
</dbReference>
<keyword evidence="3" id="KW-0233">DNA recombination</keyword>
<feature type="region of interest" description="Disordered" evidence="4">
    <location>
        <begin position="27"/>
        <end position="67"/>
    </location>
</feature>
<evidence type="ECO:0000256" key="1">
    <source>
        <dbReference type="ARBA" id="ARBA00022908"/>
    </source>
</evidence>
<dbReference type="InterPro" id="IPR002104">
    <property type="entry name" value="Integrase_catalytic"/>
</dbReference>
<keyword evidence="7" id="KW-1185">Reference proteome</keyword>
<comment type="caution">
    <text evidence="6">The sequence shown here is derived from an EMBL/GenBank/DDBJ whole genome shotgun (WGS) entry which is preliminary data.</text>
</comment>
<name>A0ABV6I4Z8_9RHOB</name>
<dbReference type="Pfam" id="PF00589">
    <property type="entry name" value="Phage_integrase"/>
    <property type="match status" value="1"/>
</dbReference>
<dbReference type="InterPro" id="IPR011010">
    <property type="entry name" value="DNA_brk_join_enz"/>
</dbReference>
<evidence type="ECO:0000259" key="5">
    <source>
        <dbReference type="PROSITE" id="PS51898"/>
    </source>
</evidence>
<gene>
    <name evidence="6" type="ORF">ACFFII_11120</name>
</gene>
<evidence type="ECO:0000313" key="7">
    <source>
        <dbReference type="Proteomes" id="UP001589799"/>
    </source>
</evidence>
<feature type="domain" description="Tyr recombinase" evidence="5">
    <location>
        <begin position="231"/>
        <end position="403"/>
    </location>
</feature>
<dbReference type="InterPro" id="IPR013762">
    <property type="entry name" value="Integrase-like_cat_sf"/>
</dbReference>
<dbReference type="InterPro" id="IPR050090">
    <property type="entry name" value="Tyrosine_recombinase_XerCD"/>
</dbReference>
<accession>A0ABV6I4Z8</accession>
<evidence type="ECO:0000256" key="3">
    <source>
        <dbReference type="ARBA" id="ARBA00023172"/>
    </source>
</evidence>
<evidence type="ECO:0000313" key="6">
    <source>
        <dbReference type="EMBL" id="MFC0341313.1"/>
    </source>
</evidence>
<dbReference type="RefSeq" id="WP_377698951.1">
    <property type="nucleotide sequence ID" value="NZ_JBHLWE010000034.1"/>
</dbReference>
<dbReference type="CDD" id="cd00796">
    <property type="entry name" value="INT_Rci_Hp1_C"/>
    <property type="match status" value="1"/>
</dbReference>
<dbReference type="PROSITE" id="PS51898">
    <property type="entry name" value="TYR_RECOMBINASE"/>
    <property type="match status" value="1"/>
</dbReference>
<reference evidence="6 7" key="1">
    <citation type="submission" date="2024-09" db="EMBL/GenBank/DDBJ databases">
        <authorList>
            <person name="Sun Q."/>
            <person name="Mori K."/>
        </authorList>
    </citation>
    <scope>NUCLEOTIDE SEQUENCE [LARGE SCALE GENOMIC DNA]</scope>
    <source>
        <strain evidence="6 7">KCTC 22789</strain>
    </source>
</reference>
<dbReference type="Gene3D" id="1.10.443.10">
    <property type="entry name" value="Intergrase catalytic core"/>
    <property type="match status" value="1"/>
</dbReference>
<dbReference type="EMBL" id="JBHLWE010000034">
    <property type="protein sequence ID" value="MFC0341313.1"/>
    <property type="molecule type" value="Genomic_DNA"/>
</dbReference>
<keyword evidence="1" id="KW-0229">DNA integration</keyword>
<protein>
    <submittedName>
        <fullName evidence="6">Tyrosine-type recombinase/integrase</fullName>
    </submittedName>
</protein>
<evidence type="ECO:0000256" key="4">
    <source>
        <dbReference type="SAM" id="MobiDB-lite"/>
    </source>
</evidence>
<proteinExistence type="predicted"/>
<dbReference type="PANTHER" id="PTHR30349">
    <property type="entry name" value="PHAGE INTEGRASE-RELATED"/>
    <property type="match status" value="1"/>
</dbReference>
<sequence length="415" mass="47243">MTYPHSPSNGTHDLLARITRDQAAKLPGPALEMTPATTSPATVGKARDATMKATKKKEPNTTVIQNSDGTTSYRVQIRGRVHGKQHSLCRTFSTLTLARAWRKRTTAEIELNGFPAPETEQAAPTVADIIHARLDKDKKIERSAKQYLRYLSKHPLWISKRCSDLTVADLVDFAELMVSEDREPQTVAGYMSLLSTTLKRARKRGAHIPPQVVEDGMDILWEEHIIARSSKRDRRPTLDELDKILSAAEANKRQKLPLAKLIVFAIFSTRRLGEICRLRWCDLNEVESKILVRDMKHPRKKKGNNVTVTLPDEAMRIIRSMPREGAFIFPFNPRSVGTAFRRQRDIIPIVDLRFHDLRHEGISWLFEMGETDYFVRQISGHEPGGCLARYAHVRNKGNKFANWCWLDRVIHGICA</sequence>
<keyword evidence="2" id="KW-0238">DNA-binding</keyword>
<dbReference type="PANTHER" id="PTHR30349:SF94">
    <property type="entry name" value="INTEGRASE_RECOMBINASE HI_1414-RELATED"/>
    <property type="match status" value="1"/>
</dbReference>
<dbReference type="SUPFAM" id="SSF56349">
    <property type="entry name" value="DNA breaking-rejoining enzymes"/>
    <property type="match status" value="1"/>
</dbReference>
<organism evidence="6 7">
    <name type="scientific">Paracoccus niistensis</name>
    <dbReference type="NCBI Taxonomy" id="632935"/>
    <lineage>
        <taxon>Bacteria</taxon>
        <taxon>Pseudomonadati</taxon>
        <taxon>Pseudomonadota</taxon>
        <taxon>Alphaproteobacteria</taxon>
        <taxon>Rhodobacterales</taxon>
        <taxon>Paracoccaceae</taxon>
        <taxon>Paracoccus</taxon>
    </lineage>
</organism>
<evidence type="ECO:0000256" key="2">
    <source>
        <dbReference type="ARBA" id="ARBA00023125"/>
    </source>
</evidence>
<dbReference type="Gene3D" id="1.10.150.130">
    <property type="match status" value="1"/>
</dbReference>